<reference evidence="1" key="1">
    <citation type="submission" date="2021-05" db="EMBL/GenBank/DDBJ databases">
        <authorList>
            <person name="Alioto T."/>
            <person name="Alioto T."/>
            <person name="Gomez Garrido J."/>
        </authorList>
    </citation>
    <scope>NUCLEOTIDE SEQUENCE</scope>
</reference>
<dbReference type="EMBL" id="HBUE01052448">
    <property type="protein sequence ID" value="CAG6465155.1"/>
    <property type="molecule type" value="Transcribed_RNA"/>
</dbReference>
<dbReference type="EMBL" id="HBUE01052449">
    <property type="protein sequence ID" value="CAG6465156.1"/>
    <property type="molecule type" value="Transcribed_RNA"/>
</dbReference>
<organism evidence="1">
    <name type="scientific">Culex pipiens</name>
    <name type="common">House mosquito</name>
    <dbReference type="NCBI Taxonomy" id="7175"/>
    <lineage>
        <taxon>Eukaryota</taxon>
        <taxon>Metazoa</taxon>
        <taxon>Ecdysozoa</taxon>
        <taxon>Arthropoda</taxon>
        <taxon>Hexapoda</taxon>
        <taxon>Insecta</taxon>
        <taxon>Pterygota</taxon>
        <taxon>Neoptera</taxon>
        <taxon>Endopterygota</taxon>
        <taxon>Diptera</taxon>
        <taxon>Nematocera</taxon>
        <taxon>Culicoidea</taxon>
        <taxon>Culicidae</taxon>
        <taxon>Culicinae</taxon>
        <taxon>Culicini</taxon>
        <taxon>Culex</taxon>
        <taxon>Culex</taxon>
    </lineage>
</organism>
<accession>A0A8D8AZK3</accession>
<protein>
    <submittedName>
        <fullName evidence="1">(northern house mosquito) hypothetical protein</fullName>
    </submittedName>
</protein>
<sequence>MACVHFEGGSIIEKSVRFESLGVCLYINRIHDRYIKKKKKRNKLFTETNFFTRETSKVKRNLVQFLVASCGESAVKPETICTGCGLRVLLGCRSVRSINVILWSAPERKRSIYLHVGGARVMCW</sequence>
<proteinExistence type="predicted"/>
<evidence type="ECO:0000313" key="1">
    <source>
        <dbReference type="EMBL" id="CAG6465155.1"/>
    </source>
</evidence>
<name>A0A8D8AZK3_CULPI</name>
<dbReference type="AlphaFoldDB" id="A0A8D8AZK3"/>